<comment type="subcellular location">
    <subcellularLocation>
        <location evidence="1">Membrane</location>
        <topology evidence="1">Multi-pass membrane protein</topology>
    </subcellularLocation>
</comment>
<keyword evidence="6" id="KW-0813">Transport</keyword>
<reference evidence="8" key="1">
    <citation type="submission" date="2020-07" db="EMBL/GenBank/DDBJ databases">
        <title>Huge and variable diversity of episymbiotic CPR bacteria and DPANN archaea in groundwater ecosystems.</title>
        <authorList>
            <person name="He C.Y."/>
            <person name="Keren R."/>
            <person name="Whittaker M."/>
            <person name="Farag I.F."/>
            <person name="Doudna J."/>
            <person name="Cate J.H.D."/>
            <person name="Banfield J.F."/>
        </authorList>
    </citation>
    <scope>NUCLEOTIDE SEQUENCE</scope>
    <source>
        <strain evidence="8">NC_groundwater_17_Pr7_B-0.1um_64_12</strain>
    </source>
</reference>
<dbReference type="InterPro" id="IPR034294">
    <property type="entry name" value="Aquaporin_transptr"/>
</dbReference>
<sequence>MNVKALAAELVGTFTLLFIGILSGAAATQVGMTAGLVESALGHGLAIGAMVSALGVISGGHFNPAVTCAFLATGRMRIRVGLQYVGAQLVGAFLGAILARWVAVLPAGAGLPAVASISPVQAAVFEAVLTFFLVIVVFGTAVDLRAPKVGGLFIGLTIAVGVLAGGPYTGAAINPARWFGPALLDGNWMNALVYTVGPIFGGIVAGLLYNGLFEDRPMTGKA</sequence>
<evidence type="ECO:0000256" key="2">
    <source>
        <dbReference type="ARBA" id="ARBA00006175"/>
    </source>
</evidence>
<name>A0A931LSG2_FIMGI</name>
<keyword evidence="3 6" id="KW-0812">Transmembrane</keyword>
<feature type="transmembrane region" description="Helical" evidence="7">
    <location>
        <begin position="123"/>
        <end position="142"/>
    </location>
</feature>
<feature type="transmembrane region" description="Helical" evidence="7">
    <location>
        <begin position="43"/>
        <end position="72"/>
    </location>
</feature>
<protein>
    <submittedName>
        <fullName evidence="8">Aquaporin</fullName>
    </submittedName>
</protein>
<evidence type="ECO:0000256" key="4">
    <source>
        <dbReference type="ARBA" id="ARBA00022989"/>
    </source>
</evidence>
<comment type="caution">
    <text evidence="8">The sequence shown here is derived from an EMBL/GenBank/DDBJ whole genome shotgun (WGS) entry which is preliminary data.</text>
</comment>
<dbReference type="PANTHER" id="PTHR19139:SF199">
    <property type="entry name" value="MIP17260P"/>
    <property type="match status" value="1"/>
</dbReference>
<dbReference type="PRINTS" id="PR00783">
    <property type="entry name" value="MINTRINSICP"/>
</dbReference>
<proteinExistence type="inferred from homology"/>
<evidence type="ECO:0000313" key="9">
    <source>
        <dbReference type="Proteomes" id="UP000727962"/>
    </source>
</evidence>
<dbReference type="InterPro" id="IPR023271">
    <property type="entry name" value="Aquaporin-like"/>
</dbReference>
<evidence type="ECO:0000256" key="6">
    <source>
        <dbReference type="RuleBase" id="RU000477"/>
    </source>
</evidence>
<feature type="transmembrane region" description="Helical" evidence="7">
    <location>
        <begin position="84"/>
        <end position="103"/>
    </location>
</feature>
<dbReference type="PANTHER" id="PTHR19139">
    <property type="entry name" value="AQUAPORIN TRANSPORTER"/>
    <property type="match status" value="1"/>
</dbReference>
<feature type="transmembrane region" description="Helical" evidence="7">
    <location>
        <begin position="191"/>
        <end position="212"/>
    </location>
</feature>
<dbReference type="AlphaFoldDB" id="A0A931LSG2"/>
<dbReference type="GO" id="GO:0005886">
    <property type="term" value="C:plasma membrane"/>
    <property type="evidence" value="ECO:0007669"/>
    <property type="project" value="TreeGrafter"/>
</dbReference>
<evidence type="ECO:0000256" key="1">
    <source>
        <dbReference type="ARBA" id="ARBA00004141"/>
    </source>
</evidence>
<organism evidence="8 9">
    <name type="scientific">Fimbriimonas ginsengisoli</name>
    <dbReference type="NCBI Taxonomy" id="1005039"/>
    <lineage>
        <taxon>Bacteria</taxon>
        <taxon>Bacillati</taxon>
        <taxon>Armatimonadota</taxon>
        <taxon>Fimbriimonadia</taxon>
        <taxon>Fimbriimonadales</taxon>
        <taxon>Fimbriimonadaceae</taxon>
        <taxon>Fimbriimonas</taxon>
    </lineage>
</organism>
<dbReference type="InterPro" id="IPR000425">
    <property type="entry name" value="MIP"/>
</dbReference>
<gene>
    <name evidence="8" type="ORF">HYR64_05565</name>
</gene>
<evidence type="ECO:0000313" key="8">
    <source>
        <dbReference type="EMBL" id="MBI1756557.1"/>
    </source>
</evidence>
<dbReference type="Proteomes" id="UP000727962">
    <property type="component" value="Unassembled WGS sequence"/>
</dbReference>
<evidence type="ECO:0000256" key="3">
    <source>
        <dbReference type="ARBA" id="ARBA00022692"/>
    </source>
</evidence>
<dbReference type="EMBL" id="JACOSL010000035">
    <property type="protein sequence ID" value="MBI1756557.1"/>
    <property type="molecule type" value="Genomic_DNA"/>
</dbReference>
<evidence type="ECO:0000256" key="5">
    <source>
        <dbReference type="ARBA" id="ARBA00023136"/>
    </source>
</evidence>
<keyword evidence="5 7" id="KW-0472">Membrane</keyword>
<dbReference type="GO" id="GO:0015250">
    <property type="term" value="F:water channel activity"/>
    <property type="evidence" value="ECO:0007669"/>
    <property type="project" value="TreeGrafter"/>
</dbReference>
<keyword evidence="4 7" id="KW-1133">Transmembrane helix</keyword>
<comment type="similarity">
    <text evidence="2 6">Belongs to the MIP/aquaporin (TC 1.A.8) family.</text>
</comment>
<accession>A0A931LSG2</accession>
<dbReference type="SUPFAM" id="SSF81338">
    <property type="entry name" value="Aquaporin-like"/>
    <property type="match status" value="1"/>
</dbReference>
<evidence type="ECO:0000256" key="7">
    <source>
        <dbReference type="SAM" id="Phobius"/>
    </source>
</evidence>
<dbReference type="Pfam" id="PF00230">
    <property type="entry name" value="MIP"/>
    <property type="match status" value="1"/>
</dbReference>
<dbReference type="Gene3D" id="1.20.1080.10">
    <property type="entry name" value="Glycerol uptake facilitator protein"/>
    <property type="match status" value="1"/>
</dbReference>
<feature type="transmembrane region" description="Helical" evidence="7">
    <location>
        <begin position="149"/>
        <end position="171"/>
    </location>
</feature>